<evidence type="ECO:0000313" key="2">
    <source>
        <dbReference type="Proteomes" id="UP001165498"/>
    </source>
</evidence>
<dbReference type="Proteomes" id="UP001165498">
    <property type="component" value="Unassembled WGS sequence"/>
</dbReference>
<accession>A0ABT1QS00</accession>
<name>A0ABT1QS00_9GAMM</name>
<protein>
    <submittedName>
        <fullName evidence="1">Uncharacterized protein</fullName>
    </submittedName>
</protein>
<reference evidence="1" key="1">
    <citation type="submission" date="2022-07" db="EMBL/GenBank/DDBJ databases">
        <title>Tahibacter sp., a new gammaproteobacterium isolated from the silt sample collected at pig farm.</title>
        <authorList>
            <person name="Chen H."/>
        </authorList>
    </citation>
    <scope>NUCLEOTIDE SEQUENCE</scope>
    <source>
        <strain evidence="1">P2K</strain>
    </source>
</reference>
<dbReference type="EMBL" id="JANFQO010000008">
    <property type="protein sequence ID" value="MCQ4165080.1"/>
    <property type="molecule type" value="Genomic_DNA"/>
</dbReference>
<dbReference type="RefSeq" id="WP_255914141.1">
    <property type="nucleotide sequence ID" value="NZ_JANFQO010000008.1"/>
</dbReference>
<keyword evidence="2" id="KW-1185">Reference proteome</keyword>
<comment type="caution">
    <text evidence="1">The sequence shown here is derived from an EMBL/GenBank/DDBJ whole genome shotgun (WGS) entry which is preliminary data.</text>
</comment>
<organism evidence="1 2">
    <name type="scientific">Tahibacter harae</name>
    <dbReference type="NCBI Taxonomy" id="2963937"/>
    <lineage>
        <taxon>Bacteria</taxon>
        <taxon>Pseudomonadati</taxon>
        <taxon>Pseudomonadota</taxon>
        <taxon>Gammaproteobacteria</taxon>
        <taxon>Lysobacterales</taxon>
        <taxon>Rhodanobacteraceae</taxon>
        <taxon>Tahibacter</taxon>
    </lineage>
</organism>
<proteinExistence type="predicted"/>
<gene>
    <name evidence="1" type="ORF">NM961_10195</name>
</gene>
<evidence type="ECO:0000313" key="1">
    <source>
        <dbReference type="EMBL" id="MCQ4165080.1"/>
    </source>
</evidence>
<sequence>MIGQVGQMKKRVGGAVAGLGWKSGLAVLLLAWSGFAAAVDPRVAQDSRQAFKSFAQPLVGSWDCSLRSWDDRFRERMVETPQKRRFEWVLRGNFLQETVHAVLRGGDTVHVGINLLSVDPETMHILGSGFDAVTPDRRMLLDAELAPDLRHLSGKVQMRPGKEGAEADQRFDWQWTDTDRTRSRLYSRDSNGREFLNHELICKRAADAAAGSGE</sequence>